<evidence type="ECO:0000259" key="8">
    <source>
        <dbReference type="Pfam" id="PF08439"/>
    </source>
</evidence>
<dbReference type="GO" id="GO:0006508">
    <property type="term" value="P:proteolysis"/>
    <property type="evidence" value="ECO:0007669"/>
    <property type="project" value="UniProtKB-KW"/>
</dbReference>
<dbReference type="Proteomes" id="UP000321736">
    <property type="component" value="Unassembled WGS sequence"/>
</dbReference>
<feature type="domain" description="Oligopeptidase F N-terminal" evidence="8">
    <location>
        <begin position="115"/>
        <end position="180"/>
    </location>
</feature>
<proteinExistence type="inferred from homology"/>
<feature type="domain" description="Peptidase M3A/M3B catalytic" evidence="7">
    <location>
        <begin position="202"/>
        <end position="582"/>
    </location>
</feature>
<comment type="caution">
    <text evidence="9">The sequence shown here is derived from an EMBL/GenBank/DDBJ whole genome shotgun (WGS) entry which is preliminary data.</text>
</comment>
<keyword evidence="4 6" id="KW-0862">Zinc</keyword>
<keyword evidence="10" id="KW-1185">Reference proteome</keyword>
<comment type="cofactor">
    <cofactor evidence="6">
        <name>Zn(2+)</name>
        <dbReference type="ChEBI" id="CHEBI:29105"/>
    </cofactor>
    <text evidence="6">Binds 1 zinc ion.</text>
</comment>
<dbReference type="InterPro" id="IPR004438">
    <property type="entry name" value="Peptidase_M3B"/>
</dbReference>
<comment type="function">
    <text evidence="6">Has oligopeptidase activity and degrades a variety of small bioactive peptides.</text>
</comment>
<dbReference type="Gene3D" id="1.10.1370.20">
    <property type="entry name" value="Oligoendopeptidase f, C-terminal domain"/>
    <property type="match status" value="1"/>
</dbReference>
<dbReference type="EMBL" id="BKAR01000001">
    <property type="protein sequence ID" value="GEP83504.1"/>
    <property type="molecule type" value="Genomic_DNA"/>
</dbReference>
<dbReference type="EC" id="3.4.24.-" evidence="6"/>
<dbReference type="GO" id="GO:0006518">
    <property type="term" value="P:peptide metabolic process"/>
    <property type="evidence" value="ECO:0007669"/>
    <property type="project" value="TreeGrafter"/>
</dbReference>
<dbReference type="AlphaFoldDB" id="A0A239U4S9"/>
<evidence type="ECO:0000256" key="6">
    <source>
        <dbReference type="RuleBase" id="RU368091"/>
    </source>
</evidence>
<keyword evidence="5 6" id="KW-0482">Metalloprotease</keyword>
<organism evidence="9 10">
    <name type="scientific">Staphylococcus piscifermentans</name>
    <dbReference type="NCBI Taxonomy" id="70258"/>
    <lineage>
        <taxon>Bacteria</taxon>
        <taxon>Bacillati</taxon>
        <taxon>Bacillota</taxon>
        <taxon>Bacilli</taxon>
        <taxon>Bacillales</taxon>
        <taxon>Staphylococcaceae</taxon>
        <taxon>Staphylococcus</taxon>
    </lineage>
</organism>
<evidence type="ECO:0000313" key="9">
    <source>
        <dbReference type="EMBL" id="GEP83504.1"/>
    </source>
</evidence>
<protein>
    <recommendedName>
        <fullName evidence="6">Oligopeptidase F</fullName>
        <ecNumber evidence="6">3.4.24.-</ecNumber>
    </recommendedName>
</protein>
<keyword evidence="1 6" id="KW-0645">Protease</keyword>
<dbReference type="Gene3D" id="1.20.140.70">
    <property type="entry name" value="Oligopeptidase f, N-terminal domain"/>
    <property type="match status" value="1"/>
</dbReference>
<dbReference type="InterPro" id="IPR034009">
    <property type="entry name" value="M3B_PepF_4"/>
</dbReference>
<name>A0A239U4S9_9STAP</name>
<dbReference type="PANTHER" id="PTHR11804">
    <property type="entry name" value="PROTEASE M3 THIMET OLIGOPEPTIDASE-RELATED"/>
    <property type="match status" value="1"/>
</dbReference>
<dbReference type="InterPro" id="IPR001567">
    <property type="entry name" value="Pept_M3A_M3B_dom"/>
</dbReference>
<dbReference type="CDD" id="cd09609">
    <property type="entry name" value="M3B_PepF"/>
    <property type="match status" value="1"/>
</dbReference>
<dbReference type="SUPFAM" id="SSF55486">
    <property type="entry name" value="Metalloproteases ('zincins'), catalytic domain"/>
    <property type="match status" value="1"/>
</dbReference>
<evidence type="ECO:0000256" key="4">
    <source>
        <dbReference type="ARBA" id="ARBA00022833"/>
    </source>
</evidence>
<evidence type="ECO:0000259" key="7">
    <source>
        <dbReference type="Pfam" id="PF01432"/>
    </source>
</evidence>
<dbReference type="InterPro" id="IPR013647">
    <property type="entry name" value="OligopepF_N_dom"/>
</dbReference>
<dbReference type="InterPro" id="IPR042088">
    <property type="entry name" value="OligoPept_F_C"/>
</dbReference>
<sequence length="604" mass="69463">MSQGLPLRKDIPEQEKWDLSDLFQSDEAFYQTLEEVFKTTERFNHQYAGQLNTVENVKAALPELSEILIQIDRLGNYAEMRYSVDTTDEAGQKLSAKLSTSYGKIASNLAFVESEILALSDAQLDQLIAETPYPHYLKKLKQRKPHQLSYEVEKTLAALSPTFSAAYDMYGITKMLDIHFEAFEVDNQQYPLDYATFENEYEDNPNTEFRRKSFRYFSDALRQYQNTTAAIYNTHVQQEKIEADLRGYDSVIDYLLEEQEVTREMYDRQIDVIMSELAPIMQRYATLLKEVHGLEKMKFEDLKISIDPSYEPEISVEDSKEYIFNALKILGDDYLQMVQDAYEDRWIDFAQNKGKETGAYCASPFASHSYVFISWTGKMNETFVLAHELGHAGHFNLAQSHQNFLESEASMYFVEAPSTMNEMLMSNYLFESSDDPKFKRWVIGSIISRTYYHNMVTHLLEAAYQREVYRLVDQGESLTAATLNQITRKVYQDFFGDAVEITDGAELTWMRQPHYYMGLYSYTYSAGLTIGTVMSQRIKNEGQPAVEDWLNTLKAGGSQSPVELAETAGIDITTDAPLRETISYIGSLVDELEVLTKEIDSETK</sequence>
<accession>A0A239U4S9</accession>
<keyword evidence="2 6" id="KW-0479">Metal-binding</keyword>
<dbReference type="Pfam" id="PF08439">
    <property type="entry name" value="Peptidase_M3_N"/>
    <property type="match status" value="1"/>
</dbReference>
<comment type="similarity">
    <text evidence="6">Belongs to the peptidase M3B family.</text>
</comment>
<gene>
    <name evidence="9" type="ORF">SPI02_00890</name>
</gene>
<evidence type="ECO:0000313" key="10">
    <source>
        <dbReference type="Proteomes" id="UP000321736"/>
    </source>
</evidence>
<evidence type="ECO:0000256" key="5">
    <source>
        <dbReference type="ARBA" id="ARBA00023049"/>
    </source>
</evidence>
<dbReference type="PANTHER" id="PTHR11804:SF45">
    <property type="entry name" value="SIMILAR TO OLIGOENDOPEPTIDASE"/>
    <property type="match status" value="1"/>
</dbReference>
<dbReference type="RefSeq" id="WP_095105379.1">
    <property type="nucleotide sequence ID" value="NZ_BKAR01000001.1"/>
</dbReference>
<dbReference type="InterPro" id="IPR045090">
    <property type="entry name" value="Pept_M3A_M3B"/>
</dbReference>
<dbReference type="Pfam" id="PF01432">
    <property type="entry name" value="Peptidase_M3"/>
    <property type="match status" value="1"/>
</dbReference>
<evidence type="ECO:0000256" key="1">
    <source>
        <dbReference type="ARBA" id="ARBA00022670"/>
    </source>
</evidence>
<keyword evidence="3 6" id="KW-0378">Hydrolase</keyword>
<dbReference type="OrthoDB" id="9766487at2"/>
<evidence type="ECO:0000256" key="2">
    <source>
        <dbReference type="ARBA" id="ARBA00022723"/>
    </source>
</evidence>
<dbReference type="GO" id="GO:0046872">
    <property type="term" value="F:metal ion binding"/>
    <property type="evidence" value="ECO:0007669"/>
    <property type="project" value="UniProtKB-UniRule"/>
</dbReference>
<dbReference type="NCBIfam" id="TIGR00181">
    <property type="entry name" value="pepF"/>
    <property type="match status" value="1"/>
</dbReference>
<dbReference type="GO" id="GO:0004222">
    <property type="term" value="F:metalloendopeptidase activity"/>
    <property type="evidence" value="ECO:0007669"/>
    <property type="project" value="UniProtKB-UniRule"/>
</dbReference>
<reference evidence="9 10" key="1">
    <citation type="submission" date="2019-07" db="EMBL/GenBank/DDBJ databases">
        <title>Whole genome shotgun sequence of Staphylococcus piscifermentans NBRC 109625.</title>
        <authorList>
            <person name="Hosoyama A."/>
            <person name="Uohara A."/>
            <person name="Ohji S."/>
            <person name="Ichikawa N."/>
        </authorList>
    </citation>
    <scope>NUCLEOTIDE SEQUENCE [LARGE SCALE GENOMIC DNA]</scope>
    <source>
        <strain evidence="9 10">NBRC 109625</strain>
    </source>
</reference>
<evidence type="ECO:0000256" key="3">
    <source>
        <dbReference type="ARBA" id="ARBA00022801"/>
    </source>
</evidence>